<evidence type="ECO:0000259" key="2">
    <source>
        <dbReference type="Pfam" id="PF20209"/>
    </source>
</evidence>
<dbReference type="EnsemblMetazoa" id="Aqu2.1.22375_001">
    <property type="protein sequence ID" value="Aqu2.1.22375_001"/>
    <property type="gene ID" value="Aqu2.1.22375"/>
</dbReference>
<dbReference type="InParanoid" id="A0A1X7U3M6"/>
<dbReference type="OrthoDB" id="416437at2759"/>
<dbReference type="InterPro" id="IPR046700">
    <property type="entry name" value="DUF6570"/>
</dbReference>
<evidence type="ECO:0000313" key="3">
    <source>
        <dbReference type="EnsemblMetazoa" id="Aqu2.1.22375_001"/>
    </source>
</evidence>
<reference evidence="3" key="1">
    <citation type="submission" date="2017-05" db="UniProtKB">
        <authorList>
            <consortium name="EnsemblMetazoa"/>
        </authorList>
    </citation>
    <scope>IDENTIFICATION</scope>
</reference>
<proteinExistence type="predicted"/>
<organism evidence="3">
    <name type="scientific">Amphimedon queenslandica</name>
    <name type="common">Sponge</name>
    <dbReference type="NCBI Taxonomy" id="400682"/>
    <lineage>
        <taxon>Eukaryota</taxon>
        <taxon>Metazoa</taxon>
        <taxon>Porifera</taxon>
        <taxon>Demospongiae</taxon>
        <taxon>Heteroscleromorpha</taxon>
        <taxon>Haplosclerida</taxon>
        <taxon>Niphatidae</taxon>
        <taxon>Amphimedon</taxon>
    </lineage>
</organism>
<name>A0A1X7U3M6_AMPQE</name>
<protein>
    <recommendedName>
        <fullName evidence="2">DUF6570 domain-containing protein</fullName>
    </recommendedName>
</protein>
<sequence>MDPGTVPSQLQGLSQAEEMLISAVMPVMSIYKLPHGQYGYSGHVINFLQDVPSFATSLPRLAADISVLVVRKEREQTHRDFHVCRQVVEEALTWLMANNIYYQRHSVRLNQETLAGLPEDGDLSDLRSIQPVQSEAGVTSDEATTEDHYSSSFLPNAAPLATERETIQQALGQSQSSTLM</sequence>
<accession>A0A1X7U3M6</accession>
<dbReference type="AlphaFoldDB" id="A0A1X7U3M6"/>
<feature type="region of interest" description="Disordered" evidence="1">
    <location>
        <begin position="133"/>
        <end position="153"/>
    </location>
</feature>
<evidence type="ECO:0000256" key="1">
    <source>
        <dbReference type="SAM" id="MobiDB-lite"/>
    </source>
</evidence>
<feature type="domain" description="DUF6570" evidence="2">
    <location>
        <begin position="1"/>
        <end position="114"/>
    </location>
</feature>
<dbReference type="Pfam" id="PF20209">
    <property type="entry name" value="DUF6570"/>
    <property type="match status" value="1"/>
</dbReference>